<dbReference type="InterPro" id="IPR020845">
    <property type="entry name" value="AMP-binding_CS"/>
</dbReference>
<protein>
    <recommendedName>
        <fullName evidence="4">Phenyloxazoline synthase MbtB</fullName>
    </recommendedName>
    <alternativeName>
        <fullName evidence="8">Mycobactin synthetase protein B</fullName>
    </alternativeName>
</protein>
<dbReference type="InterPro" id="IPR009081">
    <property type="entry name" value="PP-bd_ACP"/>
</dbReference>
<dbReference type="RefSeq" id="WP_344416946.1">
    <property type="nucleotide sequence ID" value="NZ_BAAANN010000008.1"/>
</dbReference>
<dbReference type="InterPro" id="IPR029058">
    <property type="entry name" value="AB_hydrolase_fold"/>
</dbReference>
<evidence type="ECO:0000256" key="3">
    <source>
        <dbReference type="ARBA" id="ARBA00007380"/>
    </source>
</evidence>
<dbReference type="Gene3D" id="3.30.300.30">
    <property type="match status" value="1"/>
</dbReference>
<dbReference type="Proteomes" id="UP001501116">
    <property type="component" value="Unassembled WGS sequence"/>
</dbReference>
<dbReference type="NCBIfam" id="TIGR01733">
    <property type="entry name" value="AA-adenyl-dom"/>
    <property type="match status" value="1"/>
</dbReference>
<dbReference type="Pfam" id="PF00550">
    <property type="entry name" value="PP-binding"/>
    <property type="match status" value="1"/>
</dbReference>
<dbReference type="InterPro" id="IPR057737">
    <property type="entry name" value="Condensation_MtbB-like"/>
</dbReference>
<dbReference type="SUPFAM" id="SSF53474">
    <property type="entry name" value="alpha/beta-Hydrolases"/>
    <property type="match status" value="1"/>
</dbReference>
<evidence type="ECO:0000259" key="9">
    <source>
        <dbReference type="PROSITE" id="PS50075"/>
    </source>
</evidence>
<evidence type="ECO:0000256" key="5">
    <source>
        <dbReference type="ARBA" id="ARBA00022450"/>
    </source>
</evidence>
<dbReference type="PROSITE" id="PS50075">
    <property type="entry name" value="CARRIER"/>
    <property type="match status" value="1"/>
</dbReference>
<dbReference type="SUPFAM" id="SSF56801">
    <property type="entry name" value="Acetyl-CoA synthetase-like"/>
    <property type="match status" value="1"/>
</dbReference>
<keyword evidence="11" id="KW-1185">Reference proteome</keyword>
<dbReference type="SUPFAM" id="SSF47336">
    <property type="entry name" value="ACP-like"/>
    <property type="match status" value="1"/>
</dbReference>
<evidence type="ECO:0000256" key="8">
    <source>
        <dbReference type="ARBA" id="ARBA00033440"/>
    </source>
</evidence>
<accession>A0ABP5C0H2</accession>
<dbReference type="InterPro" id="IPR020802">
    <property type="entry name" value="TesA-like"/>
</dbReference>
<sequence>MSTKASDLQLAYLYGELGDFVLGGPALTAEEYSCAPFDTGTFRAALATMMSRHEMLRAAFDADGHLEIQGAELPVPLEVRDLAGLAEADRERVLDRSRHEMRTEGPPLRGAAPFRFRVFDLGQEYRVHLQFRLLCMDGLSGEIFAKELREILDSDGNLPPIGYSFPRYLEEQGGDGTALAAAREYWLARLGSLPPAPNLPAVANPDAVTELHRRTRRLTPPVWDALAKRTRENRLTPTVAVFAAFADVLRYWSRDPSFTVNMLHGDRPPVHQDIGKVLGNFSSTVLVACAKPAQGRTFRDRARALRRQLFADLRHGAYSGVSVIRELNRREGTIDAAVMPVVFTSMLAVAPEESGVFLELLGWKQLDARIRTPQVAFDHQVYEAEGGLVLQWDTADELYPPGVLDDMFDAYVRLLTWLAEDETAWERGTFPLLPPSQARVRAAVNDTAAPVEPDTLHGPFFRQAARTPDAPAVRTGSGVITYGALARRAMAIAGALRRRGTTAGETVGVRVERGGEQIAALLGVLAAGAAYVPISPGWPAARQREVVRKAGIRTVLGPVGEDLGDAKPLPLSEVDSIPLDGPVADDPEALAYVIFTSGTTGSPKGVMIRHRRVANTIADINSRFAVTAADRVLAVSDYTFDLSVYDVFGLLAVGGTVVVPDPGQAREVTHLHRLAASAGVTVWNSVPAYLAMLADFARTANRPPLPKLRLAMVSGDWAPLTIAKDLRELAPSARCVSLGGATEASIWSNCCDVPVDPPPGWVSVPYGFPLRNQRYHVLDGDLCDRPAWVAGDLYIAGDGLADGYLFDEELTARAFRALPSGEPIYRTGDTGRYWPDGTLEFLGRQDLQVKVNGFRVELTEIEARLLEHPAVTDAVVVAHRGPRGVTLVAFAAGDGLADELGDWVRATLPDHAVPRAIELVAALPLTRNGKVDRAALAARAADTVSGVDAPDGPAPESPVELRLARIWEQLLGVVVRAASTSFFALGGNSLDAARLMNRIERDFGVRLPLATLFRASTVRELAGAVEGATAGRPDPSCLLPLAVGSGPPLVLVHPVGGDVLCYRALVDRLSATHSVYGLRLPPGPLPASLAELAGRYAAELANALPDKDFPLVGWSLGGVVGQEVAARLGGGNPVVMIDPWVCAEPDRPVPDRDLVAAFLTNLGDGAVPDLPAADAYPRAADLLRAAIPDGSGVPFDELLDLFQTFSAMTRALLAHRPSDGAPTPYVLEADEGLAGPAGRYLAPLREAGWAVPDARFRSYRGDHFTVVSPEGAAELAEAVRAVLTPG</sequence>
<dbReference type="CDD" id="cd19535">
    <property type="entry name" value="Cyc_NRPS"/>
    <property type="match status" value="1"/>
</dbReference>
<dbReference type="InterPro" id="IPR000873">
    <property type="entry name" value="AMP-dep_synth/lig_dom"/>
</dbReference>
<dbReference type="SMART" id="SM00824">
    <property type="entry name" value="PKS_TE"/>
    <property type="match status" value="1"/>
</dbReference>
<evidence type="ECO:0000313" key="10">
    <source>
        <dbReference type="EMBL" id="GAA1954330.1"/>
    </source>
</evidence>
<dbReference type="InterPro" id="IPR025110">
    <property type="entry name" value="AMP-bd_C"/>
</dbReference>
<comment type="pathway">
    <text evidence="2">Siderophore biosynthesis; mycobactin biosynthesis.</text>
</comment>
<dbReference type="Gene3D" id="3.40.50.12780">
    <property type="entry name" value="N-terminal domain of ligase-like"/>
    <property type="match status" value="1"/>
</dbReference>
<dbReference type="Pfam" id="PF13193">
    <property type="entry name" value="AMP-binding_C"/>
    <property type="match status" value="1"/>
</dbReference>
<gene>
    <name evidence="10" type="ORF">GCM10009754_24710</name>
</gene>
<name>A0ABP5C0H2_9PSEU</name>
<feature type="domain" description="Carrier" evidence="9">
    <location>
        <begin position="954"/>
        <end position="1029"/>
    </location>
</feature>
<comment type="cofactor">
    <cofactor evidence="1">
        <name>pantetheine 4'-phosphate</name>
        <dbReference type="ChEBI" id="CHEBI:47942"/>
    </cofactor>
</comment>
<evidence type="ECO:0000256" key="4">
    <source>
        <dbReference type="ARBA" id="ARBA00016743"/>
    </source>
</evidence>
<keyword evidence="7" id="KW-0436">Ligase</keyword>
<organism evidence="10 11">
    <name type="scientific">Amycolatopsis minnesotensis</name>
    <dbReference type="NCBI Taxonomy" id="337894"/>
    <lineage>
        <taxon>Bacteria</taxon>
        <taxon>Bacillati</taxon>
        <taxon>Actinomycetota</taxon>
        <taxon>Actinomycetes</taxon>
        <taxon>Pseudonocardiales</taxon>
        <taxon>Pseudonocardiaceae</taxon>
        <taxon>Amycolatopsis</taxon>
    </lineage>
</organism>
<dbReference type="InterPro" id="IPR023213">
    <property type="entry name" value="CAT-like_dom_sf"/>
</dbReference>
<dbReference type="Pfam" id="PF00975">
    <property type="entry name" value="Thioesterase"/>
    <property type="match status" value="1"/>
</dbReference>
<dbReference type="SUPFAM" id="SSF52777">
    <property type="entry name" value="CoA-dependent acyltransferases"/>
    <property type="match status" value="2"/>
</dbReference>
<evidence type="ECO:0000313" key="11">
    <source>
        <dbReference type="Proteomes" id="UP001501116"/>
    </source>
</evidence>
<dbReference type="Gene3D" id="3.30.559.30">
    <property type="entry name" value="Nonribosomal peptide synthetase, condensation domain"/>
    <property type="match status" value="1"/>
</dbReference>
<evidence type="ECO:0000256" key="2">
    <source>
        <dbReference type="ARBA" id="ARBA00005102"/>
    </source>
</evidence>
<dbReference type="InterPro" id="IPR036736">
    <property type="entry name" value="ACP-like_sf"/>
</dbReference>
<dbReference type="PANTHER" id="PTHR45527:SF10">
    <property type="entry name" value="PYOCHELIN SYNTHASE PCHF"/>
    <property type="match status" value="1"/>
</dbReference>
<evidence type="ECO:0000256" key="7">
    <source>
        <dbReference type="ARBA" id="ARBA00022598"/>
    </source>
</evidence>
<dbReference type="InterPro" id="IPR010071">
    <property type="entry name" value="AA_adenyl_dom"/>
</dbReference>
<dbReference type="Pfam" id="PF00668">
    <property type="entry name" value="Condensation"/>
    <property type="match status" value="1"/>
</dbReference>
<dbReference type="InterPro" id="IPR020806">
    <property type="entry name" value="PKS_PP-bd"/>
</dbReference>
<dbReference type="InterPro" id="IPR001242">
    <property type="entry name" value="Condensation_dom"/>
</dbReference>
<dbReference type="Pfam" id="PF00501">
    <property type="entry name" value="AMP-binding"/>
    <property type="match status" value="1"/>
</dbReference>
<dbReference type="Gene3D" id="3.30.559.10">
    <property type="entry name" value="Chloramphenicol acetyltransferase-like domain"/>
    <property type="match status" value="1"/>
</dbReference>
<keyword evidence="5" id="KW-0596">Phosphopantetheine</keyword>
<dbReference type="EMBL" id="BAAANN010000008">
    <property type="protein sequence ID" value="GAA1954330.1"/>
    <property type="molecule type" value="Genomic_DNA"/>
</dbReference>
<comment type="caution">
    <text evidence="10">The sequence shown here is derived from an EMBL/GenBank/DDBJ whole genome shotgun (WGS) entry which is preliminary data.</text>
</comment>
<dbReference type="Gene3D" id="3.40.50.1820">
    <property type="entry name" value="alpha/beta hydrolase"/>
    <property type="match status" value="1"/>
</dbReference>
<dbReference type="InterPro" id="IPR042099">
    <property type="entry name" value="ANL_N_sf"/>
</dbReference>
<dbReference type="InterPro" id="IPR045851">
    <property type="entry name" value="AMP-bd_C_sf"/>
</dbReference>
<keyword evidence="6" id="KW-0597">Phosphoprotein</keyword>
<reference evidence="11" key="1">
    <citation type="journal article" date="2019" name="Int. J. Syst. Evol. Microbiol.">
        <title>The Global Catalogue of Microorganisms (GCM) 10K type strain sequencing project: providing services to taxonomists for standard genome sequencing and annotation.</title>
        <authorList>
            <consortium name="The Broad Institute Genomics Platform"/>
            <consortium name="The Broad Institute Genome Sequencing Center for Infectious Disease"/>
            <person name="Wu L."/>
            <person name="Ma J."/>
        </authorList>
    </citation>
    <scope>NUCLEOTIDE SEQUENCE [LARGE SCALE GENOMIC DNA]</scope>
    <source>
        <strain evidence="11">JCM 14545</strain>
    </source>
</reference>
<dbReference type="PROSITE" id="PS00455">
    <property type="entry name" value="AMP_BINDING"/>
    <property type="match status" value="1"/>
</dbReference>
<proteinExistence type="inferred from homology"/>
<evidence type="ECO:0000256" key="6">
    <source>
        <dbReference type="ARBA" id="ARBA00022553"/>
    </source>
</evidence>
<evidence type="ECO:0000256" key="1">
    <source>
        <dbReference type="ARBA" id="ARBA00001957"/>
    </source>
</evidence>
<comment type="similarity">
    <text evidence="3">Belongs to the ATP-dependent AMP-binding enzyme family. MbtB subfamily.</text>
</comment>
<dbReference type="Gene3D" id="1.10.1200.10">
    <property type="entry name" value="ACP-like"/>
    <property type="match status" value="1"/>
</dbReference>
<dbReference type="SMART" id="SM00823">
    <property type="entry name" value="PKS_PP"/>
    <property type="match status" value="1"/>
</dbReference>
<dbReference type="PANTHER" id="PTHR45527">
    <property type="entry name" value="NONRIBOSOMAL PEPTIDE SYNTHETASE"/>
    <property type="match status" value="1"/>
</dbReference>
<dbReference type="InterPro" id="IPR001031">
    <property type="entry name" value="Thioesterase"/>
</dbReference>